<proteinExistence type="inferred from homology"/>
<reference evidence="15" key="1">
    <citation type="submission" date="2020-11" db="EMBL/GenBank/DDBJ databases">
        <title>Halonatronomonas betainensis gen. nov., sp. nov. a novel haloalkaliphilic representative of the family Halanaerobiacae capable of betaine degradation.</title>
        <authorList>
            <person name="Boltyanskaya Y."/>
            <person name="Kevbrin V."/>
            <person name="Detkova E."/>
            <person name="Grouzdev D.S."/>
            <person name="Koziaeva V."/>
            <person name="Zhilina T."/>
        </authorList>
    </citation>
    <scope>NUCLEOTIDE SEQUENCE</scope>
    <source>
        <strain evidence="15">Z-7014</strain>
    </source>
</reference>
<evidence type="ECO:0000256" key="2">
    <source>
        <dbReference type="ARBA" id="ARBA00022448"/>
    </source>
</evidence>
<keyword evidence="4" id="KW-0533">Nickel</keyword>
<name>A0A931F8X8_9FIRM</name>
<feature type="transmembrane region" description="Helical" evidence="13">
    <location>
        <begin position="228"/>
        <end position="249"/>
    </location>
</feature>
<evidence type="ECO:0000256" key="10">
    <source>
        <dbReference type="ARBA" id="ARBA00024202"/>
    </source>
</evidence>
<feature type="transmembrane region" description="Helical" evidence="13">
    <location>
        <begin position="9"/>
        <end position="29"/>
    </location>
</feature>
<comment type="similarity">
    <text evidence="10">Belongs to the binding-protein-dependent transport system permease family. OppBC subfamily.</text>
</comment>
<dbReference type="GO" id="GO:0015099">
    <property type="term" value="F:nickel cation transmembrane transporter activity"/>
    <property type="evidence" value="ECO:0007669"/>
    <property type="project" value="InterPro"/>
</dbReference>
<evidence type="ECO:0000256" key="12">
    <source>
        <dbReference type="ARBA" id="ARBA00044774"/>
    </source>
</evidence>
<keyword evidence="7" id="KW-0406">Ion transport</keyword>
<evidence type="ECO:0000256" key="7">
    <source>
        <dbReference type="ARBA" id="ARBA00023065"/>
    </source>
</evidence>
<keyword evidence="5 13" id="KW-0812">Transmembrane</keyword>
<dbReference type="SUPFAM" id="SSF161098">
    <property type="entry name" value="MetI-like"/>
    <property type="match status" value="1"/>
</dbReference>
<accession>A0A931F8X8</accession>
<evidence type="ECO:0000259" key="14">
    <source>
        <dbReference type="PROSITE" id="PS50928"/>
    </source>
</evidence>
<dbReference type="PANTHER" id="PTHR43163:SF6">
    <property type="entry name" value="DIPEPTIDE TRANSPORT SYSTEM PERMEASE PROTEIN DPPB-RELATED"/>
    <property type="match status" value="1"/>
</dbReference>
<keyword evidence="6 13" id="KW-1133">Transmembrane helix</keyword>
<keyword evidence="8" id="KW-0921">Nickel transport</keyword>
<comment type="caution">
    <text evidence="15">The sequence shown here is derived from an EMBL/GenBank/DDBJ whole genome shotgun (WGS) entry which is preliminary data.</text>
</comment>
<dbReference type="AlphaFoldDB" id="A0A931F8X8"/>
<keyword evidence="16" id="KW-1185">Reference proteome</keyword>
<evidence type="ECO:0000256" key="8">
    <source>
        <dbReference type="ARBA" id="ARBA00023112"/>
    </source>
</evidence>
<dbReference type="Pfam" id="PF19300">
    <property type="entry name" value="BPD_transp_1_N"/>
    <property type="match status" value="1"/>
</dbReference>
<dbReference type="InterPro" id="IPR035906">
    <property type="entry name" value="MetI-like_sf"/>
</dbReference>
<dbReference type="Proteomes" id="UP000621436">
    <property type="component" value="Unassembled WGS sequence"/>
</dbReference>
<evidence type="ECO:0000256" key="11">
    <source>
        <dbReference type="ARBA" id="ARBA00038669"/>
    </source>
</evidence>
<dbReference type="RefSeq" id="WP_270452080.1">
    <property type="nucleotide sequence ID" value="NZ_JADPIE010000001.1"/>
</dbReference>
<keyword evidence="9 13" id="KW-0472">Membrane</keyword>
<evidence type="ECO:0000256" key="9">
    <source>
        <dbReference type="ARBA" id="ARBA00023136"/>
    </source>
</evidence>
<keyword evidence="3" id="KW-1003">Cell membrane</keyword>
<evidence type="ECO:0000256" key="5">
    <source>
        <dbReference type="ARBA" id="ARBA00022692"/>
    </source>
</evidence>
<feature type="transmembrane region" description="Helical" evidence="13">
    <location>
        <begin position="174"/>
        <end position="193"/>
    </location>
</feature>
<feature type="transmembrane region" description="Helical" evidence="13">
    <location>
        <begin position="279"/>
        <end position="300"/>
    </location>
</feature>
<feature type="transmembrane region" description="Helical" evidence="13">
    <location>
        <begin position="99"/>
        <end position="123"/>
    </location>
</feature>
<evidence type="ECO:0000313" key="16">
    <source>
        <dbReference type="Proteomes" id="UP000621436"/>
    </source>
</evidence>
<comment type="subcellular location">
    <subcellularLocation>
        <location evidence="1 13">Cell membrane</location>
        <topology evidence="1 13">Multi-pass membrane protein</topology>
    </subcellularLocation>
</comment>
<dbReference type="NCBIfam" id="NF045470">
    <property type="entry name" value="Opp2B"/>
    <property type="match status" value="1"/>
</dbReference>
<evidence type="ECO:0000313" key="15">
    <source>
        <dbReference type="EMBL" id="MBF8435462.1"/>
    </source>
</evidence>
<dbReference type="PROSITE" id="PS50928">
    <property type="entry name" value="ABC_TM1"/>
    <property type="match status" value="1"/>
</dbReference>
<gene>
    <name evidence="15" type="ORF">I0Q91_00090</name>
</gene>
<evidence type="ECO:0000256" key="4">
    <source>
        <dbReference type="ARBA" id="ARBA00022596"/>
    </source>
</evidence>
<evidence type="ECO:0000256" key="1">
    <source>
        <dbReference type="ARBA" id="ARBA00004651"/>
    </source>
</evidence>
<keyword evidence="2 13" id="KW-0813">Transport</keyword>
<feature type="transmembrane region" description="Helical" evidence="13">
    <location>
        <begin position="135"/>
        <end position="162"/>
    </location>
</feature>
<comment type="subunit">
    <text evidence="11">The complex is composed of two ATP-binding proteins (NikD and NikE), two transmembrane proteins (NikB and NikC) and a solute-binding protein (NikA).</text>
</comment>
<feature type="domain" description="ABC transmembrane type-1" evidence="14">
    <location>
        <begin position="95"/>
        <end position="297"/>
    </location>
</feature>
<dbReference type="GO" id="GO:0005886">
    <property type="term" value="C:plasma membrane"/>
    <property type="evidence" value="ECO:0007669"/>
    <property type="project" value="UniProtKB-SubCell"/>
</dbReference>
<dbReference type="Pfam" id="PF00528">
    <property type="entry name" value="BPD_transp_1"/>
    <property type="match status" value="1"/>
</dbReference>
<dbReference type="EMBL" id="JADPIE010000001">
    <property type="protein sequence ID" value="MBF8435462.1"/>
    <property type="molecule type" value="Genomic_DNA"/>
</dbReference>
<dbReference type="InterPro" id="IPR045621">
    <property type="entry name" value="BPD_transp_1_N"/>
</dbReference>
<dbReference type="Gene3D" id="1.10.3720.10">
    <property type="entry name" value="MetI-like"/>
    <property type="match status" value="1"/>
</dbReference>
<organism evidence="15 16">
    <name type="scientific">Halonatronomonas betaini</name>
    <dbReference type="NCBI Taxonomy" id="2778430"/>
    <lineage>
        <taxon>Bacteria</taxon>
        <taxon>Bacillati</taxon>
        <taxon>Bacillota</taxon>
        <taxon>Clostridia</taxon>
        <taxon>Halanaerobiales</taxon>
        <taxon>Halarsenatibacteraceae</taxon>
        <taxon>Halonatronomonas</taxon>
    </lineage>
</organism>
<evidence type="ECO:0000256" key="13">
    <source>
        <dbReference type="RuleBase" id="RU363032"/>
    </source>
</evidence>
<dbReference type="InterPro" id="IPR000515">
    <property type="entry name" value="MetI-like"/>
</dbReference>
<dbReference type="PANTHER" id="PTHR43163">
    <property type="entry name" value="DIPEPTIDE TRANSPORT SYSTEM PERMEASE PROTEIN DPPB-RELATED"/>
    <property type="match status" value="1"/>
</dbReference>
<sequence length="309" mass="34175">MWKYVVKRLLSLIPVIIAVSILVFLLMHITPGDPALLMLGERAPEEQVENLRARMGLDQPVPVQYLNWAGQILQGDFGRSLRSRRPVLMEIQMRFPNTLILAAAGVLVAIFVGIPIGVISSVYRNSWLDNLFTGMAFVLVGMPVFWTGIMLILIFSVTLGWLPSSGMAWDIRNFIMPTIALASVTTATIARIARSSMLDVLNEDYVRTARAKGVSERLVNYKHALRNALIPVVTILGLQFGQMLAGAVLTETVFAWPGMGRLIVDSIRANDFPVVQGSILVFAIAYALVNTAVDIAYAYLDPRVQVKYE</sequence>
<evidence type="ECO:0000256" key="6">
    <source>
        <dbReference type="ARBA" id="ARBA00022989"/>
    </source>
</evidence>
<evidence type="ECO:0000256" key="3">
    <source>
        <dbReference type="ARBA" id="ARBA00022475"/>
    </source>
</evidence>
<protein>
    <recommendedName>
        <fullName evidence="12">Nickel import system permease protein NikB</fullName>
    </recommendedName>
</protein>
<dbReference type="InterPro" id="IPR050045">
    <property type="entry name" value="Opp2B"/>
</dbReference>
<dbReference type="CDD" id="cd06261">
    <property type="entry name" value="TM_PBP2"/>
    <property type="match status" value="1"/>
</dbReference>